<feature type="domain" description="HTH araC/xylS-type" evidence="3">
    <location>
        <begin position="184"/>
        <end position="281"/>
    </location>
</feature>
<dbReference type="InterPro" id="IPR009057">
    <property type="entry name" value="Homeodomain-like_sf"/>
</dbReference>
<dbReference type="PANTHER" id="PTHR47893:SF1">
    <property type="entry name" value="REGULATORY PROTEIN PCHR"/>
    <property type="match status" value="1"/>
</dbReference>
<name>A0A1S1YSK8_FLAPC</name>
<comment type="caution">
    <text evidence="4">The sequence shown here is derived from an EMBL/GenBank/DDBJ whole genome shotgun (WGS) entry which is preliminary data.</text>
</comment>
<keyword evidence="5" id="KW-1185">Reference proteome</keyword>
<dbReference type="Gene3D" id="1.10.10.60">
    <property type="entry name" value="Homeodomain-like"/>
    <property type="match status" value="2"/>
</dbReference>
<dbReference type="InterPro" id="IPR018060">
    <property type="entry name" value="HTH_AraC"/>
</dbReference>
<dbReference type="EMBL" id="JRYR02000002">
    <property type="protein sequence ID" value="OHX63853.1"/>
    <property type="molecule type" value="Genomic_DNA"/>
</dbReference>
<dbReference type="Proteomes" id="UP000179797">
    <property type="component" value="Unassembled WGS sequence"/>
</dbReference>
<evidence type="ECO:0000313" key="4">
    <source>
        <dbReference type="EMBL" id="OHX63853.1"/>
    </source>
</evidence>
<organism evidence="4 5">
    <name type="scientific">Flammeovirga pacifica</name>
    <dbReference type="NCBI Taxonomy" id="915059"/>
    <lineage>
        <taxon>Bacteria</taxon>
        <taxon>Pseudomonadati</taxon>
        <taxon>Bacteroidota</taxon>
        <taxon>Cytophagia</taxon>
        <taxon>Cytophagales</taxon>
        <taxon>Flammeovirgaceae</taxon>
        <taxon>Flammeovirga</taxon>
    </lineage>
</organism>
<protein>
    <recommendedName>
        <fullName evidence="3">HTH araC/xylS-type domain-containing protein</fullName>
    </recommendedName>
</protein>
<evidence type="ECO:0000259" key="3">
    <source>
        <dbReference type="PROSITE" id="PS01124"/>
    </source>
</evidence>
<dbReference type="GO" id="GO:0003700">
    <property type="term" value="F:DNA-binding transcription factor activity"/>
    <property type="evidence" value="ECO:0007669"/>
    <property type="project" value="InterPro"/>
</dbReference>
<dbReference type="Pfam" id="PF12833">
    <property type="entry name" value="HTH_18"/>
    <property type="match status" value="1"/>
</dbReference>
<keyword evidence="1" id="KW-0805">Transcription regulation</keyword>
<dbReference type="PROSITE" id="PS01124">
    <property type="entry name" value="HTH_ARAC_FAMILY_2"/>
    <property type="match status" value="1"/>
</dbReference>
<evidence type="ECO:0000256" key="2">
    <source>
        <dbReference type="ARBA" id="ARBA00023163"/>
    </source>
</evidence>
<dbReference type="RefSeq" id="WP_044217703.1">
    <property type="nucleotide sequence ID" value="NZ_JRYR02000002.1"/>
</dbReference>
<keyword evidence="2" id="KW-0804">Transcription</keyword>
<reference evidence="4 5" key="1">
    <citation type="journal article" date="2012" name="Int. J. Syst. Evol. Microbiol.">
        <title>Flammeovirga pacifica sp. nov., isolated from deep-sea sediment.</title>
        <authorList>
            <person name="Xu H."/>
            <person name="Fu Y."/>
            <person name="Yang N."/>
            <person name="Ding Z."/>
            <person name="Lai Q."/>
            <person name="Zeng R."/>
        </authorList>
    </citation>
    <scope>NUCLEOTIDE SEQUENCE [LARGE SCALE GENOMIC DNA]</scope>
    <source>
        <strain evidence="5">DSM 24597 / LMG 26175 / WPAGA1</strain>
    </source>
</reference>
<evidence type="ECO:0000313" key="5">
    <source>
        <dbReference type="Proteomes" id="UP000179797"/>
    </source>
</evidence>
<dbReference type="PANTHER" id="PTHR47893">
    <property type="entry name" value="REGULATORY PROTEIN PCHR"/>
    <property type="match status" value="1"/>
</dbReference>
<dbReference type="AlphaFoldDB" id="A0A1S1YSK8"/>
<accession>A0A1S1YSK8</accession>
<dbReference type="STRING" id="915059.NH26_19770"/>
<dbReference type="InterPro" id="IPR053142">
    <property type="entry name" value="PchR_regulatory_protein"/>
</dbReference>
<dbReference type="SUPFAM" id="SSF46689">
    <property type="entry name" value="Homeodomain-like"/>
    <property type="match status" value="2"/>
</dbReference>
<sequence>MTTDILEINNFVVLIDSTEAQEAEIFHCKIDEEVIGISFYGSGEVESTISFGDKKEIIHSSKGIVFSFFGNEKVEVSHRIHQSEPLRSINIFSTLKNLKQLPSFEKELFEKNLPSLLQTKADFLLGPKKHLTPAMHGAIIKIFETELEGAAKLFFIKSQVIELLSHYFTSLVEVSKKEDHSQIEWVKEIMDQNIETPPSINELSKMVGINHTTLQKRFKEIFGVPIFKYLQLQRLNKAHQLLSKNELSVKEAAWRVGYESISSFSNAFYKQYGFRPSDVAK</sequence>
<dbReference type="OrthoDB" id="799767at2"/>
<proteinExistence type="predicted"/>
<evidence type="ECO:0000256" key="1">
    <source>
        <dbReference type="ARBA" id="ARBA00023015"/>
    </source>
</evidence>
<dbReference type="SMART" id="SM00342">
    <property type="entry name" value="HTH_ARAC"/>
    <property type="match status" value="1"/>
</dbReference>
<dbReference type="GO" id="GO:0043565">
    <property type="term" value="F:sequence-specific DNA binding"/>
    <property type="evidence" value="ECO:0007669"/>
    <property type="project" value="InterPro"/>
</dbReference>
<gene>
    <name evidence="4" type="ORF">NH26_19770</name>
</gene>